<dbReference type="Pfam" id="PF02746">
    <property type="entry name" value="MR_MLE_N"/>
    <property type="match status" value="1"/>
</dbReference>
<dbReference type="GO" id="GO:0009063">
    <property type="term" value="P:amino acid catabolic process"/>
    <property type="evidence" value="ECO:0007669"/>
    <property type="project" value="InterPro"/>
</dbReference>
<dbReference type="PROSITE" id="PS00909">
    <property type="entry name" value="MR_MLE_2"/>
    <property type="match status" value="1"/>
</dbReference>
<dbReference type="GO" id="GO:0016052">
    <property type="term" value="P:carbohydrate catabolic process"/>
    <property type="evidence" value="ECO:0007669"/>
    <property type="project" value="TreeGrafter"/>
</dbReference>
<accession>A0A1I2I5Z2</accession>
<dbReference type="InterPro" id="IPR029017">
    <property type="entry name" value="Enolase-like_N"/>
</dbReference>
<evidence type="ECO:0000256" key="2">
    <source>
        <dbReference type="ARBA" id="ARBA00022723"/>
    </source>
</evidence>
<dbReference type="AlphaFoldDB" id="A0A1I2I5Z2"/>
<keyword evidence="2" id="KW-0479">Metal-binding</keyword>
<dbReference type="Pfam" id="PF13378">
    <property type="entry name" value="MR_MLE_C"/>
    <property type="match status" value="1"/>
</dbReference>
<dbReference type="InterPro" id="IPR013341">
    <property type="entry name" value="Mandelate_racemase_N_dom"/>
</dbReference>
<dbReference type="Proteomes" id="UP000183410">
    <property type="component" value="Unassembled WGS sequence"/>
</dbReference>
<feature type="domain" description="Mandelate racemase/muconate lactonizing enzyme C-terminal" evidence="4">
    <location>
        <begin position="146"/>
        <end position="243"/>
    </location>
</feature>
<dbReference type="InterPro" id="IPR029065">
    <property type="entry name" value="Enolase_C-like"/>
</dbReference>
<dbReference type="SFLD" id="SFLDG00179">
    <property type="entry name" value="mandelate_racemase"/>
    <property type="match status" value="1"/>
</dbReference>
<evidence type="ECO:0000313" key="5">
    <source>
        <dbReference type="EMBL" id="SFF37745.1"/>
    </source>
</evidence>
<keyword evidence="6" id="KW-1185">Reference proteome</keyword>
<comment type="cofactor">
    <cofactor evidence="1">
        <name>Mg(2+)</name>
        <dbReference type="ChEBI" id="CHEBI:18420"/>
    </cofactor>
</comment>
<dbReference type="GO" id="GO:0016836">
    <property type="term" value="F:hydro-lyase activity"/>
    <property type="evidence" value="ECO:0007669"/>
    <property type="project" value="TreeGrafter"/>
</dbReference>
<dbReference type="SUPFAM" id="SSF51604">
    <property type="entry name" value="Enolase C-terminal domain-like"/>
    <property type="match status" value="1"/>
</dbReference>
<dbReference type="SFLD" id="SFLDS00001">
    <property type="entry name" value="Enolase"/>
    <property type="match status" value="1"/>
</dbReference>
<dbReference type="CDD" id="cd03316">
    <property type="entry name" value="MR_like"/>
    <property type="match status" value="1"/>
</dbReference>
<dbReference type="SUPFAM" id="SSF54826">
    <property type="entry name" value="Enolase N-terminal domain-like"/>
    <property type="match status" value="1"/>
</dbReference>
<keyword evidence="3" id="KW-0460">Magnesium</keyword>
<evidence type="ECO:0000313" key="6">
    <source>
        <dbReference type="Proteomes" id="UP000183410"/>
    </source>
</evidence>
<dbReference type="InterPro" id="IPR046945">
    <property type="entry name" value="RHMD-like"/>
</dbReference>
<evidence type="ECO:0000256" key="3">
    <source>
        <dbReference type="ARBA" id="ARBA00022842"/>
    </source>
</evidence>
<dbReference type="InterPro" id="IPR018110">
    <property type="entry name" value="Mandel_Rmase/mucon_lact_enz_CS"/>
</dbReference>
<sequence>MKIIGVYASVYRLPPSVPWEDATNKVQSLEFVLVDLHTDSGLIGTGISYSVDIGGTVIKGLIEDYLANLVVGMDPLNYEEIWNKLTRQSRRLGLGVNSMAIAAIDIAVWDLMGKHYGQPLYKLLGGARPSIPAYISEINLSRTDKIEDLLARVDDYVAQGYRTVKIKIGKDDINEDIERIVRVQEKLGKTGKVLVDLNQKWNAAEAIQNGAKLDELNLGWIEEPMLYQDIQGHSNLKRSLKTPIALGESLYSKNQFLEYLKADAADIIQADVAFVGGITEWHKIAHLSNAFGRLMAPHFMMELSLQLLCGVQNSYMLENVTGGSLTELGLLENPIEVVNGIGTPPPTPGHGIIFDRNALKAYESNSSIVRKTFTGGSK</sequence>
<dbReference type="GO" id="GO:0000287">
    <property type="term" value="F:magnesium ion binding"/>
    <property type="evidence" value="ECO:0007669"/>
    <property type="project" value="TreeGrafter"/>
</dbReference>
<evidence type="ECO:0000259" key="4">
    <source>
        <dbReference type="SMART" id="SM00922"/>
    </source>
</evidence>
<dbReference type="InterPro" id="IPR036849">
    <property type="entry name" value="Enolase-like_C_sf"/>
</dbReference>
<dbReference type="EMBL" id="FONN01000031">
    <property type="protein sequence ID" value="SFF37745.1"/>
    <property type="molecule type" value="Genomic_DNA"/>
</dbReference>
<name>A0A1I2I5Z2_9BACL</name>
<organism evidence="5 6">
    <name type="scientific">Paenibacillus algorifonticola</name>
    <dbReference type="NCBI Taxonomy" id="684063"/>
    <lineage>
        <taxon>Bacteria</taxon>
        <taxon>Bacillati</taxon>
        <taxon>Bacillota</taxon>
        <taxon>Bacilli</taxon>
        <taxon>Bacillales</taxon>
        <taxon>Paenibacillaceae</taxon>
        <taxon>Paenibacillus</taxon>
    </lineage>
</organism>
<dbReference type="InterPro" id="IPR013342">
    <property type="entry name" value="Mandelate_racemase_C"/>
</dbReference>
<dbReference type="RefSeq" id="WP_052736847.1">
    <property type="nucleotide sequence ID" value="NZ_FONN01000031.1"/>
</dbReference>
<dbReference type="Gene3D" id="3.30.390.10">
    <property type="entry name" value="Enolase-like, N-terminal domain"/>
    <property type="match status" value="1"/>
</dbReference>
<protein>
    <submittedName>
        <fullName evidence="5">L-alanine-DL-glutamate epimerase</fullName>
    </submittedName>
</protein>
<dbReference type="PANTHER" id="PTHR13794:SF58">
    <property type="entry name" value="MITOCHONDRIAL ENOLASE SUPERFAMILY MEMBER 1"/>
    <property type="match status" value="1"/>
</dbReference>
<gene>
    <name evidence="5" type="ORF">SAMN04487969_13113</name>
</gene>
<evidence type="ECO:0000256" key="1">
    <source>
        <dbReference type="ARBA" id="ARBA00001946"/>
    </source>
</evidence>
<dbReference type="Gene3D" id="3.20.20.120">
    <property type="entry name" value="Enolase-like C-terminal domain"/>
    <property type="match status" value="1"/>
</dbReference>
<reference evidence="6" key="1">
    <citation type="submission" date="2016-10" db="EMBL/GenBank/DDBJ databases">
        <authorList>
            <person name="Varghese N."/>
            <person name="Submissions S."/>
        </authorList>
    </citation>
    <scope>NUCLEOTIDE SEQUENCE [LARGE SCALE GENOMIC DNA]</scope>
    <source>
        <strain evidence="6">CGMCC 1.10223</strain>
    </source>
</reference>
<dbReference type="PANTHER" id="PTHR13794">
    <property type="entry name" value="ENOLASE SUPERFAMILY, MANDELATE RACEMASE"/>
    <property type="match status" value="1"/>
</dbReference>
<dbReference type="SMART" id="SM00922">
    <property type="entry name" value="MR_MLE"/>
    <property type="match status" value="1"/>
</dbReference>
<proteinExistence type="predicted"/>